<dbReference type="InterPro" id="IPR011051">
    <property type="entry name" value="RmlC_Cupin_sf"/>
</dbReference>
<dbReference type="InterPro" id="IPR014710">
    <property type="entry name" value="RmlC-like_jellyroll"/>
</dbReference>
<evidence type="ECO:0000313" key="3">
    <source>
        <dbReference type="Proteomes" id="UP000434580"/>
    </source>
</evidence>
<dbReference type="Proteomes" id="UP000434580">
    <property type="component" value="Unassembled WGS sequence"/>
</dbReference>
<sequence>MTPNTSPTLKLPLNMEFDQRIAIDTRVSQWLASPKSGVWRKPLAREDAEQGHATSIVRYDPGASFHAHGHPGGEEILVLRGTFSDETGDYGAGTYFRNPEGFRHAPFSEDGCEILVKLHQFDEGDTSHVVADTNSDDWQTLSEGVQKQPLHQFGDECVYMLRVNAGVNLRMAADLHGEEIYILHGRMNDKFGEYGRGAWIRSPHAGSERYVSENLLVWVKTGHFRV</sequence>
<feature type="domain" description="ChrR-like cupin" evidence="1">
    <location>
        <begin position="127"/>
        <end position="224"/>
    </location>
</feature>
<reference evidence="2 3" key="1">
    <citation type="submission" date="2019-11" db="EMBL/GenBank/DDBJ databases">
        <authorList>
            <person name="Holert J."/>
        </authorList>
    </citation>
    <scope>NUCLEOTIDE SEQUENCE [LARGE SCALE GENOMIC DNA]</scope>
    <source>
        <strain evidence="2">BC5_2</strain>
    </source>
</reference>
<organism evidence="2 3">
    <name type="scientific">BD1-7 clade bacterium</name>
    <dbReference type="NCBI Taxonomy" id="2029982"/>
    <lineage>
        <taxon>Bacteria</taxon>
        <taxon>Pseudomonadati</taxon>
        <taxon>Pseudomonadota</taxon>
        <taxon>Gammaproteobacteria</taxon>
        <taxon>Cellvibrionales</taxon>
        <taxon>Spongiibacteraceae</taxon>
        <taxon>BD1-7 clade</taxon>
    </lineage>
</organism>
<dbReference type="Gene3D" id="2.60.120.10">
    <property type="entry name" value="Jelly Rolls"/>
    <property type="match status" value="1"/>
</dbReference>
<dbReference type="CDD" id="cd20303">
    <property type="entry name" value="cupin_ChrR_1"/>
    <property type="match status" value="1"/>
</dbReference>
<dbReference type="EMBL" id="CACSII010000020">
    <property type="protein sequence ID" value="CAA0119802.1"/>
    <property type="molecule type" value="Genomic_DNA"/>
</dbReference>
<evidence type="ECO:0000313" key="2">
    <source>
        <dbReference type="EMBL" id="CAA0119802.1"/>
    </source>
</evidence>
<name>A0A5S9QR22_9GAMM</name>
<dbReference type="SUPFAM" id="SSF51182">
    <property type="entry name" value="RmlC-like cupins"/>
    <property type="match status" value="2"/>
</dbReference>
<proteinExistence type="predicted"/>
<evidence type="ECO:0000259" key="1">
    <source>
        <dbReference type="Pfam" id="PF12973"/>
    </source>
</evidence>
<dbReference type="InterPro" id="IPR025979">
    <property type="entry name" value="ChrR-like_cupin_dom"/>
</dbReference>
<feature type="domain" description="ChrR-like cupin" evidence="1">
    <location>
        <begin position="19"/>
        <end position="121"/>
    </location>
</feature>
<dbReference type="AlphaFoldDB" id="A0A5S9QR22"/>
<gene>
    <name evidence="2" type="ORF">DPBNPPHM_02509</name>
</gene>
<protein>
    <recommendedName>
        <fullName evidence="1">ChrR-like cupin domain-containing protein</fullName>
    </recommendedName>
</protein>
<dbReference type="Pfam" id="PF12973">
    <property type="entry name" value="Cupin_7"/>
    <property type="match status" value="2"/>
</dbReference>
<accession>A0A5S9QR22</accession>